<organism evidence="2 3">
    <name type="scientific">Exaiptasia diaphana</name>
    <name type="common">Tropical sea anemone</name>
    <name type="synonym">Aiptasia pulchella</name>
    <dbReference type="NCBI Taxonomy" id="2652724"/>
    <lineage>
        <taxon>Eukaryota</taxon>
        <taxon>Metazoa</taxon>
        <taxon>Cnidaria</taxon>
        <taxon>Anthozoa</taxon>
        <taxon>Hexacorallia</taxon>
        <taxon>Actiniaria</taxon>
        <taxon>Aiptasiidae</taxon>
        <taxon>Exaiptasia</taxon>
    </lineage>
</organism>
<dbReference type="RefSeq" id="XP_020898616.1">
    <property type="nucleotide sequence ID" value="XM_021042957.2"/>
</dbReference>
<accession>A0A913X3Z5</accession>
<dbReference type="PROSITE" id="PS50878">
    <property type="entry name" value="RT_POL"/>
    <property type="match status" value="1"/>
</dbReference>
<protein>
    <recommendedName>
        <fullName evidence="1">Reverse transcriptase domain-containing protein</fullName>
    </recommendedName>
</protein>
<dbReference type="PANTHER" id="PTHR33050">
    <property type="entry name" value="REVERSE TRANSCRIPTASE DOMAIN-CONTAINING PROTEIN"/>
    <property type="match status" value="1"/>
</dbReference>
<dbReference type="SUPFAM" id="SSF56672">
    <property type="entry name" value="DNA/RNA polymerases"/>
    <property type="match status" value="1"/>
</dbReference>
<dbReference type="InterPro" id="IPR043502">
    <property type="entry name" value="DNA/RNA_pol_sf"/>
</dbReference>
<dbReference type="AlphaFoldDB" id="A0A913X3Z5"/>
<dbReference type="OMA" id="CYMANID"/>
<dbReference type="KEGG" id="epa:110237372"/>
<dbReference type="Proteomes" id="UP000887567">
    <property type="component" value="Unplaced"/>
</dbReference>
<proteinExistence type="predicted"/>
<dbReference type="Gene3D" id="3.30.70.270">
    <property type="match status" value="1"/>
</dbReference>
<keyword evidence="3" id="KW-1185">Reference proteome</keyword>
<sequence length="193" mass="21497">MSAKLGRGAMLAKFDIESAYRNVPVHPSDRHLLGMRWRSKYFVDLVLPFGLRSAPFIFNSIANAVEWILRSNYGIDDILHYLDDFVLAGPPNSNSCANKLAIATFETAQLGFPLHPDKCVGPATCLVILGIEIDTMAETLCLPADKFAATLQLLRAWSSLKWCRKKQLESLISVLHHACKVVWPGLHVHAEND</sequence>
<dbReference type="GeneID" id="110237372"/>
<dbReference type="EnsemblMetazoa" id="XM_021042957.2">
    <property type="protein sequence ID" value="XP_020898616.1"/>
    <property type="gene ID" value="LOC110237372"/>
</dbReference>
<evidence type="ECO:0000313" key="3">
    <source>
        <dbReference type="Proteomes" id="UP000887567"/>
    </source>
</evidence>
<dbReference type="Pfam" id="PF00078">
    <property type="entry name" value="RVT_1"/>
    <property type="match status" value="1"/>
</dbReference>
<dbReference type="PANTHER" id="PTHR33050:SF7">
    <property type="entry name" value="RIBONUCLEASE H"/>
    <property type="match status" value="1"/>
</dbReference>
<name>A0A913X3Z5_EXADI</name>
<evidence type="ECO:0000259" key="1">
    <source>
        <dbReference type="PROSITE" id="PS50878"/>
    </source>
</evidence>
<reference evidence="2" key="1">
    <citation type="submission" date="2022-11" db="UniProtKB">
        <authorList>
            <consortium name="EnsemblMetazoa"/>
        </authorList>
    </citation>
    <scope>IDENTIFICATION</scope>
</reference>
<dbReference type="Gene3D" id="3.10.10.10">
    <property type="entry name" value="HIV Type 1 Reverse Transcriptase, subunit A, domain 1"/>
    <property type="match status" value="1"/>
</dbReference>
<feature type="domain" description="Reverse transcriptase" evidence="1">
    <location>
        <begin position="1"/>
        <end position="133"/>
    </location>
</feature>
<dbReference type="InterPro" id="IPR043128">
    <property type="entry name" value="Rev_trsase/Diguanyl_cyclase"/>
</dbReference>
<evidence type="ECO:0000313" key="2">
    <source>
        <dbReference type="EnsemblMetazoa" id="XP_020898616.1"/>
    </source>
</evidence>
<dbReference type="InterPro" id="IPR052055">
    <property type="entry name" value="Hepadnavirus_pol/RT"/>
</dbReference>
<dbReference type="InterPro" id="IPR000477">
    <property type="entry name" value="RT_dom"/>
</dbReference>
<dbReference type="OrthoDB" id="6019648at2759"/>